<dbReference type="KEGG" id="sgf:HEP81_04660"/>
<sequence length="65" mass="7028">MPQPAPLTVAIDPGTPREDWCPACKAYTRLVGHVVVLTADGVSTVGDWSWCEICSDPDDREVSRG</sequence>
<dbReference type="EMBL" id="CP051006">
    <property type="protein sequence ID" value="QNT94932.1"/>
    <property type="molecule type" value="Genomic_DNA"/>
</dbReference>
<gene>
    <name evidence="1" type="ORF">HEP81_04660</name>
</gene>
<protein>
    <submittedName>
        <fullName evidence="1">Uncharacterized protein</fullName>
    </submittedName>
</protein>
<dbReference type="RefSeq" id="WP_037653619.1">
    <property type="nucleotide sequence ID" value="NZ_CP051006.1"/>
</dbReference>
<dbReference type="GeneID" id="91464210"/>
<evidence type="ECO:0000313" key="1">
    <source>
        <dbReference type="EMBL" id="QNT94932.1"/>
    </source>
</evidence>
<organism evidence="1 2">
    <name type="scientific">Streptomyces griseofuscus</name>
    <dbReference type="NCBI Taxonomy" id="146922"/>
    <lineage>
        <taxon>Bacteria</taxon>
        <taxon>Bacillati</taxon>
        <taxon>Actinomycetota</taxon>
        <taxon>Actinomycetes</taxon>
        <taxon>Kitasatosporales</taxon>
        <taxon>Streptomycetaceae</taxon>
        <taxon>Streptomyces</taxon>
    </lineage>
</organism>
<reference evidence="1 2" key="1">
    <citation type="submission" date="2020-04" db="EMBL/GenBank/DDBJ databases">
        <title>Characterization and engineering of Streptomyces griseofuscus DSM40191 as a potential heterologous host for expression of BGCs.</title>
        <authorList>
            <person name="Gren T."/>
            <person name="Whitford C.M."/>
            <person name="Mohite O.S."/>
            <person name="Joergensen T.S."/>
            <person name="Nielsen J.B."/>
            <person name="Lee S.Y."/>
            <person name="Weber T."/>
        </authorList>
    </citation>
    <scope>NUCLEOTIDE SEQUENCE [LARGE SCALE GENOMIC DNA]</scope>
    <source>
        <strain evidence="1 2">DSM 40191</strain>
    </source>
</reference>
<accession>A0A7H1Q3Q2</accession>
<dbReference type="AlphaFoldDB" id="A0A7H1Q3Q2"/>
<evidence type="ECO:0000313" key="2">
    <source>
        <dbReference type="Proteomes" id="UP000516422"/>
    </source>
</evidence>
<dbReference type="Proteomes" id="UP000516422">
    <property type="component" value="Chromosome"/>
</dbReference>
<name>A0A7H1Q3Q2_9ACTN</name>
<proteinExistence type="predicted"/>